<dbReference type="InterPro" id="IPR001878">
    <property type="entry name" value="Znf_CCHC"/>
</dbReference>
<dbReference type="CDD" id="cd00303">
    <property type="entry name" value="retropepsin_like"/>
    <property type="match status" value="1"/>
</dbReference>
<dbReference type="Gene3D" id="3.30.70.270">
    <property type="match status" value="1"/>
</dbReference>
<gene>
    <name evidence="4" type="ORF">K2173_005393</name>
</gene>
<dbReference type="Pfam" id="PF00078">
    <property type="entry name" value="RVT_1"/>
    <property type="match status" value="1"/>
</dbReference>
<dbReference type="InterPro" id="IPR000477">
    <property type="entry name" value="RT_dom"/>
</dbReference>
<evidence type="ECO:0000256" key="2">
    <source>
        <dbReference type="SAM" id="MobiDB-lite"/>
    </source>
</evidence>
<feature type="compositionally biased region" description="Basic and acidic residues" evidence="2">
    <location>
        <begin position="198"/>
        <end position="209"/>
    </location>
</feature>
<feature type="region of interest" description="Disordered" evidence="2">
    <location>
        <begin position="66"/>
        <end position="131"/>
    </location>
</feature>
<dbReference type="SUPFAM" id="SSF56672">
    <property type="entry name" value="DNA/RNA polymerases"/>
    <property type="match status" value="1"/>
</dbReference>
<evidence type="ECO:0000313" key="4">
    <source>
        <dbReference type="EMBL" id="KAJ8764213.1"/>
    </source>
</evidence>
<feature type="region of interest" description="Disordered" evidence="2">
    <location>
        <begin position="161"/>
        <end position="212"/>
    </location>
</feature>
<keyword evidence="5" id="KW-1185">Reference proteome</keyword>
<dbReference type="Gene3D" id="3.10.10.10">
    <property type="entry name" value="HIV Type 1 Reverse Transcriptase, subunit A, domain 1"/>
    <property type="match status" value="1"/>
</dbReference>
<feature type="compositionally biased region" description="Basic and acidic residues" evidence="2">
    <location>
        <begin position="161"/>
        <end position="173"/>
    </location>
</feature>
<feature type="compositionally biased region" description="Polar residues" evidence="2">
    <location>
        <begin position="109"/>
        <end position="119"/>
    </location>
</feature>
<dbReference type="SUPFAM" id="SSF50630">
    <property type="entry name" value="Acid proteases"/>
    <property type="match status" value="1"/>
</dbReference>
<dbReference type="Pfam" id="PF00098">
    <property type="entry name" value="zf-CCHC"/>
    <property type="match status" value="1"/>
</dbReference>
<dbReference type="SUPFAM" id="SSF57756">
    <property type="entry name" value="Retrovirus zinc finger-like domains"/>
    <property type="match status" value="1"/>
</dbReference>
<dbReference type="Gene3D" id="2.40.70.10">
    <property type="entry name" value="Acid Proteases"/>
    <property type="match status" value="1"/>
</dbReference>
<dbReference type="CDD" id="cd01647">
    <property type="entry name" value="RT_LTR"/>
    <property type="match status" value="1"/>
</dbReference>
<dbReference type="PANTHER" id="PTHR15503">
    <property type="entry name" value="LDOC1 RELATED"/>
    <property type="match status" value="1"/>
</dbReference>
<accession>A0AAV8TDA5</accession>
<proteinExistence type="predicted"/>
<dbReference type="PROSITE" id="PS50158">
    <property type="entry name" value="ZF_CCHC"/>
    <property type="match status" value="1"/>
</dbReference>
<dbReference type="InterPro" id="IPR032567">
    <property type="entry name" value="RTL1-rel"/>
</dbReference>
<keyword evidence="1" id="KW-0479">Metal-binding</keyword>
<keyword evidence="1" id="KW-0863">Zinc-finger</keyword>
<dbReference type="PANTHER" id="PTHR15503:SF45">
    <property type="entry name" value="RNA-DIRECTED DNA POLYMERASE HOMOLOG"/>
    <property type="match status" value="1"/>
</dbReference>
<dbReference type="InterPro" id="IPR021109">
    <property type="entry name" value="Peptidase_aspartic_dom_sf"/>
</dbReference>
<evidence type="ECO:0000313" key="5">
    <source>
        <dbReference type="Proteomes" id="UP001159364"/>
    </source>
</evidence>
<dbReference type="AlphaFoldDB" id="A0AAV8TDA5"/>
<organism evidence="4 5">
    <name type="scientific">Erythroxylum novogranatense</name>
    <dbReference type="NCBI Taxonomy" id="1862640"/>
    <lineage>
        <taxon>Eukaryota</taxon>
        <taxon>Viridiplantae</taxon>
        <taxon>Streptophyta</taxon>
        <taxon>Embryophyta</taxon>
        <taxon>Tracheophyta</taxon>
        <taxon>Spermatophyta</taxon>
        <taxon>Magnoliopsida</taxon>
        <taxon>eudicotyledons</taxon>
        <taxon>Gunneridae</taxon>
        <taxon>Pentapetalae</taxon>
        <taxon>rosids</taxon>
        <taxon>fabids</taxon>
        <taxon>Malpighiales</taxon>
        <taxon>Erythroxylaceae</taxon>
        <taxon>Erythroxylum</taxon>
    </lineage>
</organism>
<name>A0AAV8TDA5_9ROSI</name>
<dbReference type="Pfam" id="PF08284">
    <property type="entry name" value="RVP_2"/>
    <property type="match status" value="1"/>
</dbReference>
<dbReference type="Gene3D" id="4.10.60.10">
    <property type="entry name" value="Zinc finger, CCHC-type"/>
    <property type="match status" value="1"/>
</dbReference>
<dbReference type="InterPro" id="IPR043502">
    <property type="entry name" value="DNA/RNA_pol_sf"/>
</dbReference>
<feature type="compositionally biased region" description="Basic and acidic residues" evidence="2">
    <location>
        <begin position="120"/>
        <end position="131"/>
    </location>
</feature>
<keyword evidence="1" id="KW-0862">Zinc</keyword>
<evidence type="ECO:0000259" key="3">
    <source>
        <dbReference type="PROSITE" id="PS50158"/>
    </source>
</evidence>
<dbReference type="SMART" id="SM00343">
    <property type="entry name" value="ZnF_C2HC"/>
    <property type="match status" value="1"/>
</dbReference>
<feature type="domain" description="CCHC-type" evidence="3">
    <location>
        <begin position="152"/>
        <end position="167"/>
    </location>
</feature>
<dbReference type="EMBL" id="JAIWQS010000005">
    <property type="protein sequence ID" value="KAJ8764213.1"/>
    <property type="molecule type" value="Genomic_DNA"/>
</dbReference>
<protein>
    <recommendedName>
        <fullName evidence="3">CCHC-type domain-containing protein</fullName>
    </recommendedName>
</protein>
<dbReference type="GO" id="GO:0003676">
    <property type="term" value="F:nucleic acid binding"/>
    <property type="evidence" value="ECO:0007669"/>
    <property type="project" value="InterPro"/>
</dbReference>
<comment type="caution">
    <text evidence="4">The sequence shown here is derived from an EMBL/GenBank/DDBJ whole genome shotgun (WGS) entry which is preliminary data.</text>
</comment>
<dbReference type="FunFam" id="3.30.70.270:FF:000003">
    <property type="entry name" value="Transposon Ty3-G Gag-Pol polyprotein"/>
    <property type="match status" value="1"/>
</dbReference>
<dbReference type="InterPro" id="IPR043128">
    <property type="entry name" value="Rev_trsase/Diguanyl_cyclase"/>
</dbReference>
<reference evidence="4 5" key="1">
    <citation type="submission" date="2021-09" db="EMBL/GenBank/DDBJ databases">
        <title>Genomic insights and catalytic innovation underlie evolution of tropane alkaloids biosynthesis.</title>
        <authorList>
            <person name="Wang Y.-J."/>
            <person name="Tian T."/>
            <person name="Huang J.-P."/>
            <person name="Huang S.-X."/>
        </authorList>
    </citation>
    <scope>NUCLEOTIDE SEQUENCE [LARGE SCALE GENOMIC DNA]</scope>
    <source>
        <strain evidence="4">KIB-2018</strain>
        <tissue evidence="4">Leaf</tissue>
    </source>
</reference>
<dbReference type="Proteomes" id="UP001159364">
    <property type="component" value="Linkage Group LG05"/>
</dbReference>
<dbReference type="GO" id="GO:0008270">
    <property type="term" value="F:zinc ion binding"/>
    <property type="evidence" value="ECO:0007669"/>
    <property type="project" value="UniProtKB-KW"/>
</dbReference>
<evidence type="ECO:0000256" key="1">
    <source>
        <dbReference type="PROSITE-ProRule" id="PRU00047"/>
    </source>
</evidence>
<dbReference type="InterPro" id="IPR036875">
    <property type="entry name" value="Znf_CCHC_sf"/>
</dbReference>
<sequence length="657" mass="74795">MPCIGRSVYRRLMFSEAAKCHRFESGLHLAIREKVVVQNFRDFQQLVEAALRVENIENIKSAISRKRKGREQFRRGGGTSIPERSARTFPVQSEERSRGGSRPRPVRTYTISHQASTVGDSRRGDGERLPLPKCEHCGRHYRGECYRVTRACFNCGQKGHLAKECPKPDRREGSQMQASRRTETARQKAVTEVGSSEVPKRVHPPDRSRGQAPARVFAMTREEAETAPDVVTGMVRLFDDDVLALIDPGSTHSFVSLGRTVLGRKLSPLDTPLMVSTSIGHYIIISQVYRECEIGISGGKFVVDLMPLKMGGLDVILGMDTLEKYQANLDCKQKTVEFELEDGRKVVFMGDRKVSPPRIVSVMTTDRMMSKGCEAYLAYVLDTKADGGRLEDIPIVREFPDVFLEELPGLPPPRKIEFPVELLPGTTSISIPPYRMAPIELKELKEQLEDLLEKGYIRPSSSPWGALVLFVKKKDGSLRKCVDYRKLNHAIVKNRYPLPRIDDLFDQLQGARVFSKIDLRSSYHQLRIKETDVSKTAFRTRYGHFEFFVMPFGVFKSFLDQFIIVFIDDILVYSKSDEEHEDHLRVALETLRKNELYAKFDKCKFWLREVVFLGHVISEHGVHVDPQKIEAVVKWEAPKNVAEVRNHHGFSDGITED</sequence>